<protein>
    <submittedName>
        <fullName evidence="2">Uncharacterized protein</fullName>
    </submittedName>
</protein>
<dbReference type="AlphaFoldDB" id="A0A0A0K815"/>
<organism evidence="2 3">
    <name type="scientific">Cucumis sativus</name>
    <name type="common">Cucumber</name>
    <dbReference type="NCBI Taxonomy" id="3659"/>
    <lineage>
        <taxon>Eukaryota</taxon>
        <taxon>Viridiplantae</taxon>
        <taxon>Streptophyta</taxon>
        <taxon>Embryophyta</taxon>
        <taxon>Tracheophyta</taxon>
        <taxon>Spermatophyta</taxon>
        <taxon>Magnoliopsida</taxon>
        <taxon>eudicotyledons</taxon>
        <taxon>Gunneridae</taxon>
        <taxon>Pentapetalae</taxon>
        <taxon>rosids</taxon>
        <taxon>fabids</taxon>
        <taxon>Cucurbitales</taxon>
        <taxon>Cucurbitaceae</taxon>
        <taxon>Benincaseae</taxon>
        <taxon>Cucumis</taxon>
    </lineage>
</organism>
<gene>
    <name evidence="2" type="ORF">Csa_6G020190</name>
</gene>
<keyword evidence="1" id="KW-1133">Transmembrane helix</keyword>
<evidence type="ECO:0000313" key="2">
    <source>
        <dbReference type="EMBL" id="KGN45905.1"/>
    </source>
</evidence>
<name>A0A0A0K815_CUCSA</name>
<keyword evidence="1" id="KW-0472">Membrane</keyword>
<feature type="transmembrane region" description="Helical" evidence="1">
    <location>
        <begin position="14"/>
        <end position="43"/>
    </location>
</feature>
<reference evidence="2 3" key="1">
    <citation type="journal article" date="2009" name="Nat. Genet.">
        <title>The genome of the cucumber, Cucumis sativus L.</title>
        <authorList>
            <person name="Huang S."/>
            <person name="Li R."/>
            <person name="Zhang Z."/>
            <person name="Li L."/>
            <person name="Gu X."/>
            <person name="Fan W."/>
            <person name="Lucas W.J."/>
            <person name="Wang X."/>
            <person name="Xie B."/>
            <person name="Ni P."/>
            <person name="Ren Y."/>
            <person name="Zhu H."/>
            <person name="Li J."/>
            <person name="Lin K."/>
            <person name="Jin W."/>
            <person name="Fei Z."/>
            <person name="Li G."/>
            <person name="Staub J."/>
            <person name="Kilian A."/>
            <person name="van der Vossen E.A."/>
            <person name="Wu Y."/>
            <person name="Guo J."/>
            <person name="He J."/>
            <person name="Jia Z."/>
            <person name="Ren Y."/>
            <person name="Tian G."/>
            <person name="Lu Y."/>
            <person name="Ruan J."/>
            <person name="Qian W."/>
            <person name="Wang M."/>
            <person name="Huang Q."/>
            <person name="Li B."/>
            <person name="Xuan Z."/>
            <person name="Cao J."/>
            <person name="Asan"/>
            <person name="Wu Z."/>
            <person name="Zhang J."/>
            <person name="Cai Q."/>
            <person name="Bai Y."/>
            <person name="Zhao B."/>
            <person name="Han Y."/>
            <person name="Li Y."/>
            <person name="Li X."/>
            <person name="Wang S."/>
            <person name="Shi Q."/>
            <person name="Liu S."/>
            <person name="Cho W.K."/>
            <person name="Kim J.Y."/>
            <person name="Xu Y."/>
            <person name="Heller-Uszynska K."/>
            <person name="Miao H."/>
            <person name="Cheng Z."/>
            <person name="Zhang S."/>
            <person name="Wu J."/>
            <person name="Yang Y."/>
            <person name="Kang H."/>
            <person name="Li M."/>
            <person name="Liang H."/>
            <person name="Ren X."/>
            <person name="Shi Z."/>
            <person name="Wen M."/>
            <person name="Jian M."/>
            <person name="Yang H."/>
            <person name="Zhang G."/>
            <person name="Yang Z."/>
            <person name="Chen R."/>
            <person name="Liu S."/>
            <person name="Li J."/>
            <person name="Ma L."/>
            <person name="Liu H."/>
            <person name="Zhou Y."/>
            <person name="Zhao J."/>
            <person name="Fang X."/>
            <person name="Li G."/>
            <person name="Fang L."/>
            <person name="Li Y."/>
            <person name="Liu D."/>
            <person name="Zheng H."/>
            <person name="Zhang Y."/>
            <person name="Qin N."/>
            <person name="Li Z."/>
            <person name="Yang G."/>
            <person name="Yang S."/>
            <person name="Bolund L."/>
            <person name="Kristiansen K."/>
            <person name="Zheng H."/>
            <person name="Li S."/>
            <person name="Zhang X."/>
            <person name="Yang H."/>
            <person name="Wang J."/>
            <person name="Sun R."/>
            <person name="Zhang B."/>
            <person name="Jiang S."/>
            <person name="Wang J."/>
            <person name="Du Y."/>
            <person name="Li S."/>
        </authorList>
    </citation>
    <scope>NUCLEOTIDE SEQUENCE [LARGE SCALE GENOMIC DNA]</scope>
    <source>
        <strain evidence="3">cv. 9930</strain>
    </source>
</reference>
<feature type="transmembrane region" description="Helical" evidence="1">
    <location>
        <begin position="55"/>
        <end position="78"/>
    </location>
</feature>
<reference evidence="2 3" key="3">
    <citation type="journal article" date="2010" name="BMC Genomics">
        <title>Transcriptome sequencing and comparative analysis of cucumber flowers with different sex types.</title>
        <authorList>
            <person name="Guo S."/>
            <person name="Zheng Y."/>
            <person name="Joung J.G."/>
            <person name="Liu S."/>
            <person name="Zhang Z."/>
            <person name="Crasta O.R."/>
            <person name="Sobral B.W."/>
            <person name="Xu Y."/>
            <person name="Huang S."/>
            <person name="Fei Z."/>
        </authorList>
    </citation>
    <scope>NUCLEOTIDE SEQUENCE [LARGE SCALE GENOMIC DNA]</scope>
    <source>
        <strain evidence="3">cv. 9930</strain>
    </source>
</reference>
<evidence type="ECO:0000256" key="1">
    <source>
        <dbReference type="SAM" id="Phobius"/>
    </source>
</evidence>
<reference evidence="2 3" key="4">
    <citation type="journal article" date="2011" name="BMC Genomics">
        <title>RNA-Seq improves annotation of protein-coding genes in the cucumber genome.</title>
        <authorList>
            <person name="Li Z."/>
            <person name="Zhang Z."/>
            <person name="Yan P."/>
            <person name="Huang S."/>
            <person name="Fei Z."/>
            <person name="Lin K."/>
        </authorList>
    </citation>
    <scope>NUCLEOTIDE SEQUENCE [LARGE SCALE GENOMIC DNA]</scope>
    <source>
        <strain evidence="3">cv. 9930</strain>
    </source>
</reference>
<sequence length="90" mass="9650">MDTMSVVANVCKRVLVTVLCGIFVLLVSHTIAVFALFLIVLPFGKVDGTSMGVAFVFYFVGLLCLVVVLQLAGVVSILEEFCGFKAMGEE</sequence>
<proteinExistence type="predicted"/>
<accession>A0A0A0K815</accession>
<keyword evidence="3" id="KW-1185">Reference proteome</keyword>
<evidence type="ECO:0000313" key="3">
    <source>
        <dbReference type="Proteomes" id="UP000029981"/>
    </source>
</evidence>
<reference evidence="2 3" key="2">
    <citation type="journal article" date="2009" name="PLoS ONE">
        <title>An integrated genetic and cytogenetic map of the cucumber genome.</title>
        <authorList>
            <person name="Ren Y."/>
            <person name="Zhang Z."/>
            <person name="Liu J."/>
            <person name="Staub J.E."/>
            <person name="Han Y."/>
            <person name="Cheng Z."/>
            <person name="Li X."/>
            <person name="Lu J."/>
            <person name="Miao H."/>
            <person name="Kang H."/>
            <person name="Xie B."/>
            <person name="Gu X."/>
            <person name="Wang X."/>
            <person name="Du Y."/>
            <person name="Jin W."/>
            <person name="Huang S."/>
        </authorList>
    </citation>
    <scope>NUCLEOTIDE SEQUENCE [LARGE SCALE GENOMIC DNA]</scope>
    <source>
        <strain evidence="3">cv. 9930</strain>
    </source>
</reference>
<keyword evidence="1" id="KW-0812">Transmembrane</keyword>
<dbReference type="Gramene" id="KGN45905">
    <property type="protein sequence ID" value="KGN45905"/>
    <property type="gene ID" value="Csa_6G020190"/>
</dbReference>
<dbReference type="EMBL" id="CM002927">
    <property type="protein sequence ID" value="KGN45905.1"/>
    <property type="molecule type" value="Genomic_DNA"/>
</dbReference>
<dbReference type="Proteomes" id="UP000029981">
    <property type="component" value="Chromosome 6"/>
</dbReference>